<feature type="domain" description="Bacteriophage T5 Orf172 DNA-binding" evidence="1">
    <location>
        <begin position="2"/>
        <end position="85"/>
    </location>
</feature>
<dbReference type="InterPro" id="IPR018306">
    <property type="entry name" value="Phage_T5_Orf172_DNA-bd"/>
</dbReference>
<dbReference type="Pfam" id="PF13455">
    <property type="entry name" value="MUG113"/>
    <property type="match status" value="1"/>
</dbReference>
<dbReference type="OrthoDB" id="9811665at2"/>
<dbReference type="EMBL" id="QDGB01000016">
    <property type="protein sequence ID" value="RQX21490.1"/>
    <property type="molecule type" value="Genomic_DNA"/>
</dbReference>
<reference evidence="2 3" key="1">
    <citation type="submission" date="2018-04" db="EMBL/GenBank/DDBJ databases">
        <title>Micromonosporas from Atacama Desert.</title>
        <authorList>
            <person name="Carro L."/>
            <person name="Klenk H.-P."/>
            <person name="Goodfellow M."/>
        </authorList>
    </citation>
    <scope>NUCLEOTIDE SEQUENCE [LARGE SCALE GENOMIC DNA]</scope>
    <source>
        <strain evidence="2 3">LB19</strain>
    </source>
</reference>
<organism evidence="2 3">
    <name type="scientific">Micromonospora ureilytica</name>
    <dbReference type="NCBI Taxonomy" id="709868"/>
    <lineage>
        <taxon>Bacteria</taxon>
        <taxon>Bacillati</taxon>
        <taxon>Actinomycetota</taxon>
        <taxon>Actinomycetes</taxon>
        <taxon>Micromonosporales</taxon>
        <taxon>Micromonosporaceae</taxon>
        <taxon>Micromonospora</taxon>
    </lineage>
</organism>
<evidence type="ECO:0000259" key="1">
    <source>
        <dbReference type="SMART" id="SM00974"/>
    </source>
</evidence>
<dbReference type="RefSeq" id="WP_148096121.1">
    <property type="nucleotide sequence ID" value="NZ_QDGB01000016.1"/>
</dbReference>
<name>A0A3N9Y884_9ACTN</name>
<evidence type="ECO:0000313" key="3">
    <source>
        <dbReference type="Proteomes" id="UP000278981"/>
    </source>
</evidence>
<accession>A0A3N9Y884</accession>
<evidence type="ECO:0000313" key="2">
    <source>
        <dbReference type="EMBL" id="RQX21490.1"/>
    </source>
</evidence>
<protein>
    <submittedName>
        <fullName evidence="2">DUF4041 domain-containing protein</fullName>
    </submittedName>
</protein>
<dbReference type="SMART" id="SM00974">
    <property type="entry name" value="T5orf172"/>
    <property type="match status" value="1"/>
</dbReference>
<proteinExistence type="predicted"/>
<feature type="non-terminal residue" evidence="2">
    <location>
        <position position="1"/>
    </location>
</feature>
<sequence>GSFGDDVYKIGMTRRLEPMDRVRELGDASVPFRFDVHAMIFSEDAPALENALHKEFADKSVNKINIRKEFFKASLGEIEHVVKENFNEVVQFTKIAEAPE</sequence>
<dbReference type="Proteomes" id="UP000278981">
    <property type="component" value="Unassembled WGS sequence"/>
</dbReference>
<comment type="caution">
    <text evidence="2">The sequence shown here is derived from an EMBL/GenBank/DDBJ whole genome shotgun (WGS) entry which is preliminary data.</text>
</comment>
<dbReference type="AlphaFoldDB" id="A0A3N9Y884"/>
<gene>
    <name evidence="2" type="ORF">DDE19_00075</name>
</gene>